<dbReference type="Gene3D" id="3.40.50.2020">
    <property type="match status" value="2"/>
</dbReference>
<dbReference type="CDD" id="cd06223">
    <property type="entry name" value="PRTases_typeI"/>
    <property type="match status" value="1"/>
</dbReference>
<accession>A0A0G0C2E7</accession>
<comment type="caution">
    <text evidence="1">The sequence shown here is derived from an EMBL/GenBank/DDBJ whole genome shotgun (WGS) entry which is preliminary data.</text>
</comment>
<dbReference type="EMBL" id="LBOW01000002">
    <property type="protein sequence ID" value="KKP45340.1"/>
    <property type="molecule type" value="Genomic_DNA"/>
</dbReference>
<name>A0A0G0C2E7_9BACT</name>
<gene>
    <name evidence="1" type="ORF">UR35_C0002G0173</name>
</gene>
<evidence type="ECO:0000313" key="2">
    <source>
        <dbReference type="Proteomes" id="UP000034778"/>
    </source>
</evidence>
<protein>
    <submittedName>
        <fullName evidence="1">Uncharacterized protein</fullName>
    </submittedName>
</protein>
<sequence>MGIPIFGINIPAPNVKIDKSLLEKYADLYRGIRDRKDTVSWRTLIISIRELLGEKYPDYKKVSHRFHTKGRKLIQLLVNKTYLEPLIPEIEYAVGIRGSVGRGGTDLDLLLLSGRHFPEPILWTLADYAKSLGQNVSVINPVGHYNDGQTRVVGPYKYFRKIKNLIILASTQSKLGGSVSVLANVIKLIRNCDLAKRIEKVEVIIPMFGGSRGHRFGQSQEAGYEVMEAGFNAQMLALITEDILKRLKNEIKNLPTVRFSSIDIHNDEFPKKTFNEVGLEFVSISSSSSLAEGLIKQLLERKIKAPLKLVACDTGAIPRTQKLASNILFAEKSIYNSIQLIYMEKKRISAGIVTDTAIAKIEEWKRRGKSIRIKNIKVSQKPVFKNTIIVYSDDMIDTGGTAEKDLKFISGFYPNCVLKIFVATHPVLSKGFSAIKRIGADVYILGNTLKWEGLEDVKGVEIVDFSPEIYNFIGLSQEVD</sequence>
<dbReference type="AlphaFoldDB" id="A0A0G0C2E7"/>
<dbReference type="SUPFAM" id="SSF53271">
    <property type="entry name" value="PRTase-like"/>
    <property type="match status" value="1"/>
</dbReference>
<dbReference type="InterPro" id="IPR029057">
    <property type="entry name" value="PRTase-like"/>
</dbReference>
<dbReference type="InterPro" id="IPR000836">
    <property type="entry name" value="PRTase_dom"/>
</dbReference>
<evidence type="ECO:0000313" key="1">
    <source>
        <dbReference type="EMBL" id="KKP45340.1"/>
    </source>
</evidence>
<dbReference type="STRING" id="1618566.UR35_C0002G0173"/>
<dbReference type="Proteomes" id="UP000034778">
    <property type="component" value="Unassembled WGS sequence"/>
</dbReference>
<organism evidence="1 2">
    <name type="scientific">Candidatus Woesebacteria bacterium GW2011_GWB1_33_22</name>
    <dbReference type="NCBI Taxonomy" id="1618566"/>
    <lineage>
        <taxon>Bacteria</taxon>
        <taxon>Candidatus Woeseibacteriota</taxon>
    </lineage>
</organism>
<proteinExistence type="predicted"/>
<reference evidence="1 2" key="1">
    <citation type="journal article" date="2015" name="Nature">
        <title>rRNA introns, odd ribosomes, and small enigmatic genomes across a large radiation of phyla.</title>
        <authorList>
            <person name="Brown C.T."/>
            <person name="Hug L.A."/>
            <person name="Thomas B.C."/>
            <person name="Sharon I."/>
            <person name="Castelle C.J."/>
            <person name="Singh A."/>
            <person name="Wilkins M.J."/>
            <person name="Williams K.H."/>
            <person name="Banfield J.F."/>
        </authorList>
    </citation>
    <scope>NUCLEOTIDE SEQUENCE [LARGE SCALE GENOMIC DNA]</scope>
</reference>